<dbReference type="EMBL" id="PQIB02000003">
    <property type="protein sequence ID" value="RLN27991.1"/>
    <property type="molecule type" value="Genomic_DNA"/>
</dbReference>
<gene>
    <name evidence="2" type="ORF">C2845_PM05G34870</name>
</gene>
<name>A0A3L6SW16_PANMI</name>
<dbReference type="PANTHER" id="PTHR33065:SF193">
    <property type="entry name" value="DUF6598 DOMAIN-CONTAINING PROTEIN"/>
    <property type="match status" value="1"/>
</dbReference>
<accession>A0A3L6SW16</accession>
<dbReference type="Pfam" id="PF20241">
    <property type="entry name" value="DUF6598"/>
    <property type="match status" value="1"/>
</dbReference>
<dbReference type="AlphaFoldDB" id="A0A3L6SW16"/>
<dbReference type="Proteomes" id="UP000275267">
    <property type="component" value="Unassembled WGS sequence"/>
</dbReference>
<reference evidence="3" key="1">
    <citation type="journal article" date="2019" name="Nat. Commun.">
        <title>The genome of broomcorn millet.</title>
        <authorList>
            <person name="Zou C."/>
            <person name="Miki D."/>
            <person name="Li D."/>
            <person name="Tang Q."/>
            <person name="Xiao L."/>
            <person name="Rajput S."/>
            <person name="Deng P."/>
            <person name="Jia W."/>
            <person name="Huang R."/>
            <person name="Zhang M."/>
            <person name="Sun Y."/>
            <person name="Hu J."/>
            <person name="Fu X."/>
            <person name="Schnable P.S."/>
            <person name="Li F."/>
            <person name="Zhang H."/>
            <person name="Feng B."/>
            <person name="Zhu X."/>
            <person name="Liu R."/>
            <person name="Schnable J.C."/>
            <person name="Zhu J.-K."/>
            <person name="Zhang H."/>
        </authorList>
    </citation>
    <scope>NUCLEOTIDE SEQUENCE [LARGE SCALE GENOMIC DNA]</scope>
</reference>
<evidence type="ECO:0000313" key="2">
    <source>
        <dbReference type="EMBL" id="RLN27991.1"/>
    </source>
</evidence>
<sequence length="211" mass="23601">MGDGMLNYVINYSRDDPIVVQQDSLIEMTSPKRCILMEFVVLIEFDMRIKNGVHEDDDLQLIDGALSCSRYAYRAWRPVRNRITGNSGTIDVSLAVVEQVVEATIEVVISQALSGLNLSLSFFVDVMDVYEEIQLFDGTIGQSGALRRFVVAVPCDTMMLLKLKVRKDGEGSLHKCASRQIKFEAKLFGCASRQIKLKLATISVKVTWSTI</sequence>
<dbReference type="PANTHER" id="PTHR33065">
    <property type="entry name" value="OS07G0486400 PROTEIN"/>
    <property type="match status" value="1"/>
</dbReference>
<feature type="domain" description="DUF6598" evidence="1">
    <location>
        <begin position="6"/>
        <end position="206"/>
    </location>
</feature>
<evidence type="ECO:0000313" key="3">
    <source>
        <dbReference type="Proteomes" id="UP000275267"/>
    </source>
</evidence>
<dbReference type="OrthoDB" id="683624at2759"/>
<proteinExistence type="predicted"/>
<dbReference type="STRING" id="4540.A0A3L6SW16"/>
<dbReference type="InterPro" id="IPR046533">
    <property type="entry name" value="DUF6598"/>
</dbReference>
<comment type="caution">
    <text evidence="2">The sequence shown here is derived from an EMBL/GenBank/DDBJ whole genome shotgun (WGS) entry which is preliminary data.</text>
</comment>
<protein>
    <recommendedName>
        <fullName evidence="1">DUF6598 domain-containing protein</fullName>
    </recommendedName>
</protein>
<evidence type="ECO:0000259" key="1">
    <source>
        <dbReference type="Pfam" id="PF20241"/>
    </source>
</evidence>
<keyword evidence="3" id="KW-1185">Reference proteome</keyword>
<organism evidence="2 3">
    <name type="scientific">Panicum miliaceum</name>
    <name type="common">Proso millet</name>
    <name type="synonym">Broomcorn millet</name>
    <dbReference type="NCBI Taxonomy" id="4540"/>
    <lineage>
        <taxon>Eukaryota</taxon>
        <taxon>Viridiplantae</taxon>
        <taxon>Streptophyta</taxon>
        <taxon>Embryophyta</taxon>
        <taxon>Tracheophyta</taxon>
        <taxon>Spermatophyta</taxon>
        <taxon>Magnoliopsida</taxon>
        <taxon>Liliopsida</taxon>
        <taxon>Poales</taxon>
        <taxon>Poaceae</taxon>
        <taxon>PACMAD clade</taxon>
        <taxon>Panicoideae</taxon>
        <taxon>Panicodae</taxon>
        <taxon>Paniceae</taxon>
        <taxon>Panicinae</taxon>
        <taxon>Panicum</taxon>
        <taxon>Panicum sect. Panicum</taxon>
    </lineage>
</organism>